<reference evidence="2" key="2">
    <citation type="submission" date="2025-08" db="UniProtKB">
        <authorList>
            <consortium name="Ensembl"/>
        </authorList>
    </citation>
    <scope>IDENTIFICATION</scope>
</reference>
<keyword evidence="3" id="KW-1185">Reference proteome</keyword>
<evidence type="ECO:0000313" key="2">
    <source>
        <dbReference type="Ensembl" id="ENSCJAP00000088091.1"/>
    </source>
</evidence>
<feature type="region of interest" description="Disordered" evidence="1">
    <location>
        <begin position="1"/>
        <end position="62"/>
    </location>
</feature>
<reference evidence="2" key="3">
    <citation type="submission" date="2025-09" db="UniProtKB">
        <authorList>
            <consortium name="Ensembl"/>
        </authorList>
    </citation>
    <scope>IDENTIFICATION</scope>
</reference>
<dbReference type="GeneTree" id="ENSGT00940000153845"/>
<sequence length="145" mass="15900">MQSERGEEAPCRGRGRAVGGPKGTAPAGHVLAGHQWPPPSPPWGRGGAPGWRHQDNGRRRRRVTSGCGLARGSSAMVFSNNDEGLINKKLPKELLLRMLFSLLLNFTWSNPECTKYVHSIGLDSFCNVVSIVIILSRCRCFGFSR</sequence>
<evidence type="ECO:0000313" key="3">
    <source>
        <dbReference type="Proteomes" id="UP000008225"/>
    </source>
</evidence>
<proteinExistence type="predicted"/>
<accession>A0A8I3W748</accession>
<organism evidence="2 3">
    <name type="scientific">Callithrix jacchus</name>
    <name type="common">White-tufted-ear marmoset</name>
    <name type="synonym">Simia Jacchus</name>
    <dbReference type="NCBI Taxonomy" id="9483"/>
    <lineage>
        <taxon>Eukaryota</taxon>
        <taxon>Metazoa</taxon>
        <taxon>Chordata</taxon>
        <taxon>Craniata</taxon>
        <taxon>Vertebrata</taxon>
        <taxon>Euteleostomi</taxon>
        <taxon>Mammalia</taxon>
        <taxon>Eutheria</taxon>
        <taxon>Euarchontoglires</taxon>
        <taxon>Primates</taxon>
        <taxon>Haplorrhini</taxon>
        <taxon>Platyrrhini</taxon>
        <taxon>Cebidae</taxon>
        <taxon>Callitrichinae</taxon>
        <taxon>Callithrix</taxon>
        <taxon>Callithrix</taxon>
    </lineage>
</organism>
<protein>
    <submittedName>
        <fullName evidence="2">F-box and leucine rich repeat protein 2</fullName>
    </submittedName>
</protein>
<feature type="compositionally biased region" description="Basic and acidic residues" evidence="1">
    <location>
        <begin position="1"/>
        <end position="11"/>
    </location>
</feature>
<dbReference type="AlphaFoldDB" id="A0A8I3W748"/>
<reference evidence="2 3" key="1">
    <citation type="submission" date="2009-03" db="EMBL/GenBank/DDBJ databases">
        <authorList>
            <person name="Warren W."/>
            <person name="Ye L."/>
            <person name="Minx P."/>
            <person name="Worley K."/>
            <person name="Gibbs R."/>
            <person name="Wilson R.K."/>
        </authorList>
    </citation>
    <scope>NUCLEOTIDE SEQUENCE [LARGE SCALE GENOMIC DNA]</scope>
</reference>
<name>A0A8I3W748_CALJA</name>
<dbReference type="Ensembl" id="ENSCJAT00000125464.1">
    <property type="protein sequence ID" value="ENSCJAP00000088091.1"/>
    <property type="gene ID" value="ENSCJAG00000012006.5"/>
</dbReference>
<gene>
    <name evidence="2" type="primary">FBXL2</name>
</gene>
<evidence type="ECO:0000256" key="1">
    <source>
        <dbReference type="SAM" id="MobiDB-lite"/>
    </source>
</evidence>
<dbReference type="Proteomes" id="UP000008225">
    <property type="component" value="Chromosome 17"/>
</dbReference>